<feature type="region of interest" description="Disordered" evidence="8">
    <location>
        <begin position="155"/>
        <end position="181"/>
    </location>
</feature>
<feature type="transmembrane region" description="Helical" evidence="9">
    <location>
        <begin position="571"/>
        <end position="589"/>
    </location>
</feature>
<keyword evidence="4 9" id="KW-0812">Transmembrane</keyword>
<dbReference type="InterPro" id="IPR010920">
    <property type="entry name" value="LSM_dom_sf"/>
</dbReference>
<feature type="domain" description="Mechanosensitive ion channel inner membrane" evidence="12">
    <location>
        <begin position="488"/>
        <end position="813"/>
    </location>
</feature>
<feature type="domain" description="Mechanosensitive ion channel MscS" evidence="11">
    <location>
        <begin position="918"/>
        <end position="983"/>
    </location>
</feature>
<dbReference type="SUPFAM" id="SSF50182">
    <property type="entry name" value="Sm-like ribonucleoproteins"/>
    <property type="match status" value="1"/>
</dbReference>
<feature type="signal peptide" evidence="10">
    <location>
        <begin position="1"/>
        <end position="20"/>
    </location>
</feature>
<evidence type="ECO:0000256" key="6">
    <source>
        <dbReference type="ARBA" id="ARBA00023136"/>
    </source>
</evidence>
<keyword evidence="7" id="KW-0175">Coiled coil</keyword>
<dbReference type="InterPro" id="IPR023408">
    <property type="entry name" value="MscS_beta-dom_sf"/>
</dbReference>
<dbReference type="GO" id="GO:0008381">
    <property type="term" value="F:mechanosensitive monoatomic ion channel activity"/>
    <property type="evidence" value="ECO:0007669"/>
    <property type="project" value="UniProtKB-ARBA"/>
</dbReference>
<feature type="domain" description="Mechanosensitive ion channel MscS C-terminal" evidence="13">
    <location>
        <begin position="992"/>
        <end position="1074"/>
    </location>
</feature>
<organism evidence="15 16">
    <name type="scientific">Diaphorobacter aerolatus</name>
    <dbReference type="NCBI Taxonomy" id="1288495"/>
    <lineage>
        <taxon>Bacteria</taxon>
        <taxon>Pseudomonadati</taxon>
        <taxon>Pseudomonadota</taxon>
        <taxon>Betaproteobacteria</taxon>
        <taxon>Burkholderiales</taxon>
        <taxon>Comamonadaceae</taxon>
        <taxon>Diaphorobacter</taxon>
    </lineage>
</organism>
<dbReference type="InterPro" id="IPR025692">
    <property type="entry name" value="MscS_IM_dom1"/>
</dbReference>
<dbReference type="InterPro" id="IPR011014">
    <property type="entry name" value="MscS_channel_TM-2"/>
</dbReference>
<dbReference type="Pfam" id="PF21082">
    <property type="entry name" value="MS_channel_3rd"/>
    <property type="match status" value="1"/>
</dbReference>
<keyword evidence="6 9" id="KW-0472">Membrane</keyword>
<evidence type="ECO:0000313" key="16">
    <source>
        <dbReference type="Proteomes" id="UP000516028"/>
    </source>
</evidence>
<comment type="subcellular location">
    <subcellularLocation>
        <location evidence="1">Cell membrane</location>
        <topology evidence="1">Multi-pass membrane protein</topology>
    </subcellularLocation>
</comment>
<dbReference type="SUPFAM" id="SSF82689">
    <property type="entry name" value="Mechanosensitive channel protein MscS (YggB), C-terminal domain"/>
    <property type="match status" value="1"/>
</dbReference>
<feature type="transmembrane region" description="Helical" evidence="9">
    <location>
        <begin position="705"/>
        <end position="726"/>
    </location>
</feature>
<evidence type="ECO:0000256" key="7">
    <source>
        <dbReference type="SAM" id="Coils"/>
    </source>
</evidence>
<feature type="transmembrane region" description="Helical" evidence="9">
    <location>
        <begin position="903"/>
        <end position="930"/>
    </location>
</feature>
<proteinExistence type="inferred from homology"/>
<evidence type="ECO:0000259" key="11">
    <source>
        <dbReference type="Pfam" id="PF00924"/>
    </source>
</evidence>
<feature type="transmembrane region" description="Helical" evidence="9">
    <location>
        <begin position="645"/>
        <end position="663"/>
    </location>
</feature>
<name>A0A7H0GQ22_9BURK</name>
<evidence type="ECO:0000256" key="2">
    <source>
        <dbReference type="ARBA" id="ARBA00008017"/>
    </source>
</evidence>
<evidence type="ECO:0000259" key="12">
    <source>
        <dbReference type="Pfam" id="PF12794"/>
    </source>
</evidence>
<dbReference type="Gene3D" id="2.30.30.60">
    <property type="match status" value="1"/>
</dbReference>
<comment type="similarity">
    <text evidence="2">Belongs to the MscS (TC 1.A.23) family.</text>
</comment>
<evidence type="ECO:0000259" key="13">
    <source>
        <dbReference type="Pfam" id="PF21082"/>
    </source>
</evidence>
<dbReference type="Gene3D" id="3.30.70.100">
    <property type="match status" value="1"/>
</dbReference>
<sequence length="1101" mass="122463">MARLFYMSLLSLASVAPLHANTFNVLGVGLTKGNSNTNEGRSGAIQSQLDAAKALNAEADTLAQELDRLRANTQVPPSPLPPSKEQIKQSFESWKQRIPADADIEMLERVLGEERKAIATLKAGIEQTATAQANVVSQPTSRRVDISQLQQLVRDSSEPVTAEPGETAELTQARQVRRSAEHRRASLELTLRQEEQSTLEIRQRLLSAQLNAQRTELTERLSHVEWLNQNIAEYNNRLLELQSQELHRFASQIPQDQLVIKELAKQNSDLAGEILKNSVQLNRERDELSNDEYLRDQLVTIVNETRTRLRLGGNNASVGQWLWSQRMGLSSNNAIQSRYKATLPKIADLRLAIFNAGKARTTPDSTTPNDIKTKEENNNLSPEQALQRDSLRSQQANLTSQLQSFLLRRVGVLEQSGETLQVILRQSSDLRQVLDKELLWLPSHRPMDSIWLREWNSAQGSKHNLENVLSASPLRTARALLIDLLRTPWPYIISSAVVALLLVLRKYALRQMSKIAQQVMDFSKDRFGLSMAALGWSLLYTLPWSVAAITFGEIMQASPALDNSLGPLGSALKQLSAFIFVATLINAIFRSNGLALAHFQWPTEDVKTLRQVMRQCAWLIVPAVLLGGIAYYSPDDNAISTWGRLSTLVLSIGLVLVVCSYIRREAAKNRYQFRWDLIASVMLIFMLIGLTIGVILGYVYTAMELIQALLTSFVFLTASEVAIGLLQRWLLIGERRLALDRLRTASTHTKEITDNGSISAINYEADQLALVTVSQQTRRLLGLLEKALITLSLLYAALPILPALMRSESIGLWYTTNIGVDGLPQSSPVTLMDAILGILTLLLTISLARNLPGLLEIILSASARISRSTRYTTTTLVRYATTIIGTVIAFSLFGLRWGHLQWLAAALTVGLGFGLQEIFANFVSGLILLVERPFRVGDVISIEKINGTVMRIHTRATTVLDFDNKEIVIPNKTFITGQVTNWTLSNDVTRLVIDIGIAHGNDPAQVQNMLLDIAHTHPDVLDDPKPSCWFMALEGSGQRFELRAYVGNVDNRLQVRNDLNREINERLSAAGIGIAVPQMDIHMHDSPRGFMKHPCTASSDA</sequence>
<feature type="transmembrane region" description="Helical" evidence="9">
    <location>
        <begin position="616"/>
        <end position="633"/>
    </location>
</feature>
<reference evidence="15 16" key="1">
    <citation type="submission" date="2020-08" db="EMBL/GenBank/DDBJ databases">
        <title>Genome sequence of Diaphorobacter aerolatus KACC 16536T.</title>
        <authorList>
            <person name="Hyun D.-W."/>
            <person name="Bae J.-W."/>
        </authorList>
    </citation>
    <scope>NUCLEOTIDE SEQUENCE [LARGE SCALE GENOMIC DNA]</scope>
    <source>
        <strain evidence="15 16">KACC 16536</strain>
    </source>
</reference>
<keyword evidence="16" id="KW-1185">Reference proteome</keyword>
<evidence type="ECO:0000313" key="15">
    <source>
        <dbReference type="EMBL" id="QNP50388.1"/>
    </source>
</evidence>
<dbReference type="InterPro" id="IPR049142">
    <property type="entry name" value="MS_channel_1st"/>
</dbReference>
<dbReference type="Gene3D" id="1.10.287.1260">
    <property type="match status" value="1"/>
</dbReference>
<dbReference type="GO" id="GO:0005886">
    <property type="term" value="C:plasma membrane"/>
    <property type="evidence" value="ECO:0007669"/>
    <property type="project" value="UniProtKB-SubCell"/>
</dbReference>
<dbReference type="KEGG" id="daer:H9K75_03790"/>
<dbReference type="AlphaFoldDB" id="A0A7H0GQ22"/>
<evidence type="ECO:0000259" key="14">
    <source>
        <dbReference type="Pfam" id="PF21088"/>
    </source>
</evidence>
<feature type="transmembrane region" description="Helical" evidence="9">
    <location>
        <begin position="489"/>
        <end position="508"/>
    </location>
</feature>
<dbReference type="InterPro" id="IPR011066">
    <property type="entry name" value="MscS_channel_C_sf"/>
</dbReference>
<evidence type="ECO:0000256" key="1">
    <source>
        <dbReference type="ARBA" id="ARBA00004651"/>
    </source>
</evidence>
<feature type="transmembrane region" description="Helical" evidence="9">
    <location>
        <begin position="787"/>
        <end position="805"/>
    </location>
</feature>
<gene>
    <name evidence="15" type="ORF">H9K75_03790</name>
</gene>
<dbReference type="PANTHER" id="PTHR30347">
    <property type="entry name" value="POTASSIUM CHANNEL RELATED"/>
    <property type="match status" value="1"/>
</dbReference>
<evidence type="ECO:0000256" key="10">
    <source>
        <dbReference type="SAM" id="SignalP"/>
    </source>
</evidence>
<dbReference type="Pfam" id="PF21088">
    <property type="entry name" value="MS_channel_1st"/>
    <property type="match status" value="1"/>
</dbReference>
<dbReference type="SUPFAM" id="SSF82861">
    <property type="entry name" value="Mechanosensitive channel protein MscS (YggB), transmembrane region"/>
    <property type="match status" value="1"/>
</dbReference>
<dbReference type="EMBL" id="CP060783">
    <property type="protein sequence ID" value="QNP50388.1"/>
    <property type="molecule type" value="Genomic_DNA"/>
</dbReference>
<feature type="region of interest" description="Disordered" evidence="8">
    <location>
        <begin position="359"/>
        <end position="393"/>
    </location>
</feature>
<dbReference type="InterPro" id="IPR006686">
    <property type="entry name" value="MscS_channel_CS"/>
</dbReference>
<feature type="chain" id="PRO_5028797703" evidence="10">
    <location>
        <begin position="21"/>
        <end position="1101"/>
    </location>
</feature>
<evidence type="ECO:0000256" key="9">
    <source>
        <dbReference type="SAM" id="Phobius"/>
    </source>
</evidence>
<dbReference type="InterPro" id="IPR052702">
    <property type="entry name" value="MscS-like_channel"/>
</dbReference>
<evidence type="ECO:0000256" key="4">
    <source>
        <dbReference type="ARBA" id="ARBA00022692"/>
    </source>
</evidence>
<protein>
    <submittedName>
        <fullName evidence="15">Mechanosensitive ion channel</fullName>
    </submittedName>
</protein>
<dbReference type="Pfam" id="PF00924">
    <property type="entry name" value="MS_channel_2nd"/>
    <property type="match status" value="1"/>
</dbReference>
<accession>A0A7H0GQ22</accession>
<dbReference type="InterPro" id="IPR049278">
    <property type="entry name" value="MS_channel_C"/>
</dbReference>
<keyword evidence="10" id="KW-0732">Signal</keyword>
<dbReference type="PROSITE" id="PS01246">
    <property type="entry name" value="UPF0003"/>
    <property type="match status" value="1"/>
</dbReference>
<dbReference type="Pfam" id="PF12794">
    <property type="entry name" value="MscS_TM"/>
    <property type="match status" value="1"/>
</dbReference>
<feature type="transmembrane region" description="Helical" evidence="9">
    <location>
        <begin position="529"/>
        <end position="551"/>
    </location>
</feature>
<evidence type="ECO:0000256" key="5">
    <source>
        <dbReference type="ARBA" id="ARBA00022989"/>
    </source>
</evidence>
<feature type="domain" description="Mechanosensitive ion channel transmembrane helices 2/3" evidence="14">
    <location>
        <begin position="875"/>
        <end position="916"/>
    </location>
</feature>
<feature type="coiled-coil region" evidence="7">
    <location>
        <begin position="45"/>
        <end position="72"/>
    </location>
</feature>
<evidence type="ECO:0000256" key="8">
    <source>
        <dbReference type="SAM" id="MobiDB-lite"/>
    </source>
</evidence>
<dbReference type="InterPro" id="IPR006685">
    <property type="entry name" value="MscS_channel_2nd"/>
</dbReference>
<feature type="transmembrane region" description="Helical" evidence="9">
    <location>
        <begin position="675"/>
        <end position="699"/>
    </location>
</feature>
<feature type="transmembrane region" description="Helical" evidence="9">
    <location>
        <begin position="834"/>
        <end position="855"/>
    </location>
</feature>
<feature type="transmembrane region" description="Helical" evidence="9">
    <location>
        <begin position="876"/>
        <end position="897"/>
    </location>
</feature>
<keyword evidence="5 9" id="KW-1133">Transmembrane helix</keyword>
<evidence type="ECO:0000256" key="3">
    <source>
        <dbReference type="ARBA" id="ARBA00022475"/>
    </source>
</evidence>
<dbReference type="Proteomes" id="UP000516028">
    <property type="component" value="Chromosome"/>
</dbReference>
<dbReference type="PANTHER" id="PTHR30347:SF1">
    <property type="entry name" value="MECHANOSENSITIVE CHANNEL MSCK"/>
    <property type="match status" value="1"/>
</dbReference>
<keyword evidence="3" id="KW-1003">Cell membrane</keyword>